<dbReference type="PROSITE" id="PS50851">
    <property type="entry name" value="CHEW"/>
    <property type="match status" value="1"/>
</dbReference>
<accession>M0DFF2</accession>
<dbReference type="GO" id="GO:0006935">
    <property type="term" value="P:chemotaxis"/>
    <property type="evidence" value="ECO:0007669"/>
    <property type="project" value="InterPro"/>
</dbReference>
<dbReference type="GO" id="GO:0007165">
    <property type="term" value="P:signal transduction"/>
    <property type="evidence" value="ECO:0007669"/>
    <property type="project" value="InterPro"/>
</dbReference>
<dbReference type="Gene3D" id="2.40.50.180">
    <property type="entry name" value="CheA-289, Domain 4"/>
    <property type="match status" value="1"/>
</dbReference>
<dbReference type="Proteomes" id="UP000011523">
    <property type="component" value="Unassembled WGS sequence"/>
</dbReference>
<protein>
    <submittedName>
        <fullName evidence="2">CheW protein</fullName>
    </submittedName>
</protein>
<reference evidence="2 3" key="1">
    <citation type="journal article" date="2014" name="PLoS Genet.">
        <title>Phylogenetically driven sequencing of extremely halophilic archaea reveals strategies for static and dynamic osmo-response.</title>
        <authorList>
            <person name="Becker E.A."/>
            <person name="Seitzer P.M."/>
            <person name="Tritt A."/>
            <person name="Larsen D."/>
            <person name="Krusor M."/>
            <person name="Yao A.I."/>
            <person name="Wu D."/>
            <person name="Madern D."/>
            <person name="Eisen J.A."/>
            <person name="Darling A.E."/>
            <person name="Facciotti M.T."/>
        </authorList>
    </citation>
    <scope>NUCLEOTIDE SEQUENCE [LARGE SCALE GENOMIC DNA]</scope>
    <source>
        <strain evidence="2 3">DSM 14210</strain>
    </source>
</reference>
<dbReference type="PANTHER" id="PTHR22617">
    <property type="entry name" value="CHEMOTAXIS SENSOR HISTIDINE KINASE-RELATED"/>
    <property type="match status" value="1"/>
</dbReference>
<evidence type="ECO:0000259" key="1">
    <source>
        <dbReference type="PROSITE" id="PS50851"/>
    </source>
</evidence>
<sequence>MAATEANAESTGDAEPTKVLEFGLGDGTYCLDIGVIDEIVDAGELTRIPNSPDHVEGVMDLRGRTTTIVDPKTLFEIDEKGPRERIVVFDDSEIDEGGTVGWMVDEVFQVRDVAPEDVDQSTTVEDEGVRGIVKSDDRFVVWVSPDVDDELAAELGDVEAADA</sequence>
<feature type="domain" description="CheW-like" evidence="1">
    <location>
        <begin position="16"/>
        <end position="154"/>
    </location>
</feature>
<proteinExistence type="predicted"/>
<dbReference type="Pfam" id="PF01584">
    <property type="entry name" value="CheW"/>
    <property type="match status" value="1"/>
</dbReference>
<dbReference type="Gene3D" id="2.30.30.40">
    <property type="entry name" value="SH3 Domains"/>
    <property type="match status" value="1"/>
</dbReference>
<comment type="caution">
    <text evidence="2">The sequence shown here is derived from an EMBL/GenBank/DDBJ whole genome shotgun (WGS) entry which is preliminary data.</text>
</comment>
<name>M0DFF2_9EURY</name>
<dbReference type="EMBL" id="AOJD01000072">
    <property type="protein sequence ID" value="ELZ34231.1"/>
    <property type="molecule type" value="Genomic_DNA"/>
</dbReference>
<dbReference type="RefSeq" id="WP_006630323.1">
    <property type="nucleotide sequence ID" value="NZ_AOJD01000072.1"/>
</dbReference>
<organism evidence="2 3">
    <name type="scientific">Halorubrum tebenquichense DSM 14210</name>
    <dbReference type="NCBI Taxonomy" id="1227485"/>
    <lineage>
        <taxon>Archaea</taxon>
        <taxon>Methanobacteriati</taxon>
        <taxon>Methanobacteriota</taxon>
        <taxon>Stenosarchaea group</taxon>
        <taxon>Halobacteria</taxon>
        <taxon>Halobacteriales</taxon>
        <taxon>Haloferacaceae</taxon>
        <taxon>Halorubrum</taxon>
    </lineage>
</organism>
<dbReference type="OrthoDB" id="115049at2157"/>
<dbReference type="InterPro" id="IPR002545">
    <property type="entry name" value="CheW-lke_dom"/>
</dbReference>
<dbReference type="InterPro" id="IPR039315">
    <property type="entry name" value="CheW"/>
</dbReference>
<gene>
    <name evidence="2" type="ORF">C472_13392</name>
</gene>
<dbReference type="AlphaFoldDB" id="M0DFF2"/>
<dbReference type="SUPFAM" id="SSF50341">
    <property type="entry name" value="CheW-like"/>
    <property type="match status" value="1"/>
</dbReference>
<dbReference type="PANTHER" id="PTHR22617:SF23">
    <property type="entry name" value="CHEMOTAXIS PROTEIN CHEW"/>
    <property type="match status" value="1"/>
</dbReference>
<dbReference type="InterPro" id="IPR036061">
    <property type="entry name" value="CheW-like_dom_sf"/>
</dbReference>
<dbReference type="SMART" id="SM00260">
    <property type="entry name" value="CheW"/>
    <property type="match status" value="1"/>
</dbReference>
<keyword evidence="3" id="KW-1185">Reference proteome</keyword>
<evidence type="ECO:0000313" key="3">
    <source>
        <dbReference type="Proteomes" id="UP000011523"/>
    </source>
</evidence>
<dbReference type="GO" id="GO:0005829">
    <property type="term" value="C:cytosol"/>
    <property type="evidence" value="ECO:0007669"/>
    <property type="project" value="TreeGrafter"/>
</dbReference>
<evidence type="ECO:0000313" key="2">
    <source>
        <dbReference type="EMBL" id="ELZ34231.1"/>
    </source>
</evidence>
<dbReference type="PATRIC" id="fig|1227485.3.peg.2632"/>